<name>A0ABR1YI82_9PEZI</name>
<feature type="compositionally biased region" description="Basic and acidic residues" evidence="1">
    <location>
        <begin position="746"/>
        <end position="762"/>
    </location>
</feature>
<feature type="compositionally biased region" description="Pro residues" evidence="1">
    <location>
        <begin position="1002"/>
        <end position="1015"/>
    </location>
</feature>
<feature type="compositionally biased region" description="Basic residues" evidence="1">
    <location>
        <begin position="111"/>
        <end position="120"/>
    </location>
</feature>
<feature type="region of interest" description="Disordered" evidence="1">
    <location>
        <begin position="702"/>
        <end position="762"/>
    </location>
</feature>
<accession>A0ABR1YI82</accession>
<feature type="compositionally biased region" description="Basic and acidic residues" evidence="1">
    <location>
        <begin position="1195"/>
        <end position="1208"/>
    </location>
</feature>
<feature type="compositionally biased region" description="Polar residues" evidence="1">
    <location>
        <begin position="732"/>
        <end position="745"/>
    </location>
</feature>
<feature type="region of interest" description="Disordered" evidence="1">
    <location>
        <begin position="1086"/>
        <end position="1144"/>
    </location>
</feature>
<gene>
    <name evidence="2" type="ORF">HDK90DRAFT_467988</name>
</gene>
<feature type="compositionally biased region" description="Low complexity" evidence="1">
    <location>
        <begin position="1034"/>
        <end position="1055"/>
    </location>
</feature>
<feature type="region of interest" description="Disordered" evidence="1">
    <location>
        <begin position="78"/>
        <end position="196"/>
    </location>
</feature>
<reference evidence="2 3" key="1">
    <citation type="submission" date="2024-04" db="EMBL/GenBank/DDBJ databases">
        <title>Phyllosticta paracitricarpa is synonymous to the EU quarantine fungus P. citricarpa based on phylogenomic analyses.</title>
        <authorList>
            <consortium name="Lawrence Berkeley National Laboratory"/>
            <person name="Van Ingen-Buijs V.A."/>
            <person name="Van Westerhoven A.C."/>
            <person name="Haridas S."/>
            <person name="Skiadas P."/>
            <person name="Martin F."/>
            <person name="Groenewald J.Z."/>
            <person name="Crous P.W."/>
            <person name="Seidl M.F."/>
        </authorList>
    </citation>
    <scope>NUCLEOTIDE SEQUENCE [LARGE SCALE GENOMIC DNA]</scope>
    <source>
        <strain evidence="2 3">CBS 123374</strain>
    </source>
</reference>
<feature type="compositionally biased region" description="Low complexity" evidence="1">
    <location>
        <begin position="872"/>
        <end position="885"/>
    </location>
</feature>
<feature type="compositionally biased region" description="Polar residues" evidence="1">
    <location>
        <begin position="1086"/>
        <end position="1103"/>
    </location>
</feature>
<feature type="compositionally biased region" description="Low complexity" evidence="1">
    <location>
        <begin position="980"/>
        <end position="1001"/>
    </location>
</feature>
<feature type="compositionally biased region" description="Basic and acidic residues" evidence="1">
    <location>
        <begin position="511"/>
        <end position="528"/>
    </location>
</feature>
<feature type="compositionally biased region" description="Low complexity" evidence="1">
    <location>
        <begin position="1104"/>
        <end position="1117"/>
    </location>
</feature>
<proteinExistence type="predicted"/>
<feature type="compositionally biased region" description="Polar residues" evidence="1">
    <location>
        <begin position="425"/>
        <end position="441"/>
    </location>
</feature>
<comment type="caution">
    <text evidence="2">The sequence shown here is derived from an EMBL/GenBank/DDBJ whole genome shotgun (WGS) entry which is preliminary data.</text>
</comment>
<feature type="compositionally biased region" description="Basic and acidic residues" evidence="1">
    <location>
        <begin position="557"/>
        <end position="568"/>
    </location>
</feature>
<feature type="compositionally biased region" description="Pro residues" evidence="1">
    <location>
        <begin position="666"/>
        <end position="679"/>
    </location>
</feature>
<feature type="region of interest" description="Disordered" evidence="1">
    <location>
        <begin position="226"/>
        <end position="257"/>
    </location>
</feature>
<feature type="compositionally biased region" description="Basic residues" evidence="1">
    <location>
        <begin position="78"/>
        <end position="87"/>
    </location>
</feature>
<evidence type="ECO:0000313" key="2">
    <source>
        <dbReference type="EMBL" id="KAK8230620.1"/>
    </source>
</evidence>
<organism evidence="2 3">
    <name type="scientific">Phyllosticta capitalensis</name>
    <dbReference type="NCBI Taxonomy" id="121624"/>
    <lineage>
        <taxon>Eukaryota</taxon>
        <taxon>Fungi</taxon>
        <taxon>Dikarya</taxon>
        <taxon>Ascomycota</taxon>
        <taxon>Pezizomycotina</taxon>
        <taxon>Dothideomycetes</taxon>
        <taxon>Dothideomycetes incertae sedis</taxon>
        <taxon>Botryosphaeriales</taxon>
        <taxon>Phyllostictaceae</taxon>
        <taxon>Phyllosticta</taxon>
    </lineage>
</organism>
<feature type="compositionally biased region" description="Polar residues" evidence="1">
    <location>
        <begin position="849"/>
        <end position="862"/>
    </location>
</feature>
<feature type="region of interest" description="Disordered" evidence="1">
    <location>
        <begin position="300"/>
        <end position="335"/>
    </location>
</feature>
<feature type="compositionally biased region" description="Polar residues" evidence="1">
    <location>
        <begin position="369"/>
        <end position="381"/>
    </location>
</feature>
<dbReference type="Proteomes" id="UP001492380">
    <property type="component" value="Unassembled WGS sequence"/>
</dbReference>
<feature type="region of interest" description="Disordered" evidence="1">
    <location>
        <begin position="365"/>
        <end position="487"/>
    </location>
</feature>
<sequence>MLSRANSDAGTRLRHAKSSSSAYSKGWPPVTSTRVDNIDPFIVREQATTAAVHAYERACAMEHARMREEQRNLELCRHRSNASRRSHGGSQGSHFPARASSLRQAGEASATRRRASPKLRRVSDENLRPPQIVEPPPPRYTLVRDPPPTAPRLSLAPDPRMPISPAPPSRVAPLMPSVPYNSTPATPAPKEVRKSRSMYSSWSLGLGTPRGGRHDASMDLRRSTSQRVLENQPPMKSGLSPESANPNEAGKSSVEDVNTARDKYLQDFHKSRKLKTRPSFILTPFKKRQDKEKHQVLTEAINESTSPPIDAGLQTGSPPDGPAKPEKERSFSNSFRNKFKRVFRKNSNPKAPNLPVQQVRASRSYYGDSFTTSQREVSATTDRVDSMSDCSQVRVPSHERTASGASLSLSHHSSGGGSDNDVSKSRVTSWSNSSAPGSVTSRDPRRLSIIPENGTGSTKKRSGSSILGKSPFRRPLHASPQPGNRELDTFDVYSALKSRLEKAGLDSNLDPDLHHPDKPATSKNERDLLPSQSRMSSTASRLTRATKATIRAVTPERGFRSRSKERPEVAPVPTYDETLGIPPPRKSHEPEESDPAAEVPELAIRRTRQPQRLVKAALPTQEQLMKRQHLAESRWQTPLEHGQVHAYPGNLNRTMAPANPYQLTPSIPPSPTKTIPTPPRTSSKRPMDAAELLRASIVSPSVYSRDSAGNSPDRKASTTTINGPPGIAVIVSSHSAKSYTLGSSPDRSKAGKERSAQTSRDWKDWLSKEVADFEPTDDVDVSMSEEWLLRPGAGHRREHAQISEDDDDYRHRWIPKSRSTPAPRAVSQSDVRLSNGATPFPDLDLKPQQRPQLVKSPSTQMNDRFPIIQTGRKSSGTSWRTKSSSNYSFHASRQSSNPTLSQSREPLQPSIPEQYQAASLHTHAKENRPIRLRDVAVAGGKPSDISPKVATTQKPRPRTSHSSLAPYTTSAQETTTTMCSAPGTPPTGTSSSMSGAGAGATPTPPTPPPPAPPLPNFNHPPAKPTNINPLRFRAALASSASPSPSLSSAGAASPAKSQYGDATPTGFGRARSAFDLRAQNSNANMGLASANNASSGPSFRPQLSHSAAPGSSSSVTARLRRKPPPTSASMSTVAPGGPRLSMGSGGSCDTMAFIMRGPYGGGPGASATASASASIDAFDAERVERGGGVSEEGDDGWRGRNSLHHEGASGRSAGVCGFGAMPMPMPADHHQQHAQSTGSLRERRSLSRLGNGHGGATVPFGPNPLDHDRAPTPTPASLANVTGGQRLAERWLSARQVVGQQHGARSRDRGSTRSRTGSPAFM</sequence>
<feature type="compositionally biased region" description="Pro residues" evidence="1">
    <location>
        <begin position="132"/>
        <end position="150"/>
    </location>
</feature>
<feature type="compositionally biased region" description="Low complexity" evidence="1">
    <location>
        <begin position="1313"/>
        <end position="1322"/>
    </location>
</feature>
<feature type="compositionally biased region" description="Pro residues" evidence="1">
    <location>
        <begin position="159"/>
        <end position="170"/>
    </location>
</feature>
<feature type="region of interest" description="Disordered" evidence="1">
    <location>
        <begin position="1"/>
        <end position="30"/>
    </location>
</feature>
<feature type="compositionally biased region" description="Polar residues" evidence="1">
    <location>
        <begin position="826"/>
        <end position="837"/>
    </location>
</feature>
<evidence type="ECO:0000313" key="3">
    <source>
        <dbReference type="Proteomes" id="UP001492380"/>
    </source>
</evidence>
<feature type="compositionally biased region" description="Polar residues" evidence="1">
    <location>
        <begin position="530"/>
        <end position="543"/>
    </location>
</feature>
<evidence type="ECO:0000256" key="1">
    <source>
        <dbReference type="SAM" id="MobiDB-lite"/>
    </source>
</evidence>
<feature type="region of interest" description="Disordered" evidence="1">
    <location>
        <begin position="1185"/>
        <end position="1209"/>
    </location>
</feature>
<feature type="region of interest" description="Disordered" evidence="1">
    <location>
        <begin position="790"/>
        <end position="909"/>
    </location>
</feature>
<protein>
    <submittedName>
        <fullName evidence="2">Uncharacterized protein</fullName>
    </submittedName>
</protein>
<feature type="region of interest" description="Disordered" evidence="1">
    <location>
        <begin position="504"/>
        <end position="599"/>
    </location>
</feature>
<feature type="compositionally biased region" description="Polar residues" evidence="1">
    <location>
        <begin position="886"/>
        <end position="909"/>
    </location>
</feature>
<feature type="compositionally biased region" description="Polar residues" evidence="1">
    <location>
        <begin position="949"/>
        <end position="979"/>
    </location>
</feature>
<feature type="compositionally biased region" description="Low complexity" evidence="1">
    <location>
        <begin position="402"/>
        <end position="413"/>
    </location>
</feature>
<feature type="region of interest" description="Disordered" evidence="1">
    <location>
        <begin position="1225"/>
        <end position="1322"/>
    </location>
</feature>
<keyword evidence="3" id="KW-1185">Reference proteome</keyword>
<feature type="region of interest" description="Disordered" evidence="1">
    <location>
        <begin position="938"/>
        <end position="1066"/>
    </location>
</feature>
<feature type="region of interest" description="Disordered" evidence="1">
    <location>
        <begin position="664"/>
        <end position="685"/>
    </location>
</feature>
<dbReference type="EMBL" id="JBBWRZ010000008">
    <property type="protein sequence ID" value="KAK8230620.1"/>
    <property type="molecule type" value="Genomic_DNA"/>
</dbReference>